<gene>
    <name evidence="2" type="ORF">GTHE00462_LOCUS2140</name>
    <name evidence="3" type="ORF">GTHE00462_LOCUS2146</name>
</gene>
<sequence length="141" mass="15242">MTASDVDFFIRIYLDDLKTSFLYPDKVLEPSPLRSTSLDSTSRRSRRSRRADPSKCPGEHAMVATQLTQHSPTSPSLPPLHSRPRNNLAASQVKLGLLLSPDSPTADGRSLLHCSSATAAETGQDPAQGEQGDGQRAMLQA</sequence>
<dbReference type="AlphaFoldDB" id="A0A6U5W5K3"/>
<name>A0A6U5W5K3_GUITH</name>
<feature type="region of interest" description="Disordered" evidence="1">
    <location>
        <begin position="116"/>
        <end position="141"/>
    </location>
</feature>
<reference evidence="2" key="1">
    <citation type="submission" date="2021-01" db="EMBL/GenBank/DDBJ databases">
        <authorList>
            <person name="Corre E."/>
            <person name="Pelletier E."/>
            <person name="Niang G."/>
            <person name="Scheremetjew M."/>
            <person name="Finn R."/>
            <person name="Kale V."/>
            <person name="Holt S."/>
            <person name="Cochrane G."/>
            <person name="Meng A."/>
            <person name="Brown T."/>
            <person name="Cohen L."/>
        </authorList>
    </citation>
    <scope>NUCLEOTIDE SEQUENCE</scope>
    <source>
        <strain evidence="2">CCMP 2712</strain>
    </source>
</reference>
<dbReference type="EMBL" id="HBKN01002512">
    <property type="protein sequence ID" value="CAE2192829.1"/>
    <property type="molecule type" value="Transcribed_RNA"/>
</dbReference>
<organism evidence="2">
    <name type="scientific">Guillardia theta</name>
    <name type="common">Cryptophyte</name>
    <name type="synonym">Cryptomonas phi</name>
    <dbReference type="NCBI Taxonomy" id="55529"/>
    <lineage>
        <taxon>Eukaryota</taxon>
        <taxon>Cryptophyceae</taxon>
        <taxon>Pyrenomonadales</taxon>
        <taxon>Geminigeraceae</taxon>
        <taxon>Guillardia</taxon>
    </lineage>
</organism>
<accession>A0A6U5W5K3</accession>
<proteinExistence type="predicted"/>
<evidence type="ECO:0000313" key="2">
    <source>
        <dbReference type="EMBL" id="CAE2192829.1"/>
    </source>
</evidence>
<feature type="compositionally biased region" description="Low complexity" evidence="1">
    <location>
        <begin position="31"/>
        <end position="40"/>
    </location>
</feature>
<protein>
    <submittedName>
        <fullName evidence="2">Uncharacterized protein</fullName>
    </submittedName>
</protein>
<evidence type="ECO:0000256" key="1">
    <source>
        <dbReference type="SAM" id="MobiDB-lite"/>
    </source>
</evidence>
<evidence type="ECO:0000313" key="3">
    <source>
        <dbReference type="EMBL" id="CAE2192835.1"/>
    </source>
</evidence>
<dbReference type="EMBL" id="HBKN01002518">
    <property type="protein sequence ID" value="CAE2192835.1"/>
    <property type="molecule type" value="Transcribed_RNA"/>
</dbReference>
<feature type="region of interest" description="Disordered" evidence="1">
    <location>
        <begin position="31"/>
        <end position="88"/>
    </location>
</feature>